<feature type="region of interest" description="Disordered" evidence="1">
    <location>
        <begin position="1"/>
        <end position="29"/>
    </location>
</feature>
<keyword evidence="2" id="KW-0812">Transmembrane</keyword>
<dbReference type="AlphaFoldDB" id="A0A4R4TGH9"/>
<proteinExistence type="predicted"/>
<keyword evidence="4" id="KW-1185">Reference proteome</keyword>
<evidence type="ECO:0000313" key="3">
    <source>
        <dbReference type="EMBL" id="TDC74744.1"/>
    </source>
</evidence>
<dbReference type="Proteomes" id="UP000295345">
    <property type="component" value="Unassembled WGS sequence"/>
</dbReference>
<name>A0A4R4TGH9_9ACTN</name>
<organism evidence="3 4">
    <name type="scientific">Streptomyces hainanensis</name>
    <dbReference type="NCBI Taxonomy" id="402648"/>
    <lineage>
        <taxon>Bacteria</taxon>
        <taxon>Bacillati</taxon>
        <taxon>Actinomycetota</taxon>
        <taxon>Actinomycetes</taxon>
        <taxon>Kitasatosporales</taxon>
        <taxon>Streptomycetaceae</taxon>
        <taxon>Streptomyces</taxon>
    </lineage>
</organism>
<keyword evidence="2" id="KW-0472">Membrane</keyword>
<reference evidence="3 4" key="1">
    <citation type="submission" date="2019-03" db="EMBL/GenBank/DDBJ databases">
        <title>Draft genome sequences of novel Actinobacteria.</title>
        <authorList>
            <person name="Sahin N."/>
            <person name="Ay H."/>
            <person name="Saygin H."/>
        </authorList>
    </citation>
    <scope>NUCLEOTIDE SEQUENCE [LARGE SCALE GENOMIC DNA]</scope>
    <source>
        <strain evidence="3 4">DSM 41900</strain>
    </source>
</reference>
<sequence length="67" mass="7170">MQHITRENVPDSAPTVRPGATGQPGPPVVPEERRGCLFALSQPPLMLFLTVIGGLLLLAGVHDQFLL</sequence>
<evidence type="ECO:0000313" key="4">
    <source>
        <dbReference type="Proteomes" id="UP000295345"/>
    </source>
</evidence>
<comment type="caution">
    <text evidence="3">The sequence shown here is derived from an EMBL/GenBank/DDBJ whole genome shotgun (WGS) entry which is preliminary data.</text>
</comment>
<keyword evidence="2" id="KW-1133">Transmembrane helix</keyword>
<dbReference type="OrthoDB" id="4334713at2"/>
<protein>
    <submittedName>
        <fullName evidence="3">Uncharacterized protein</fullName>
    </submittedName>
</protein>
<gene>
    <name evidence="3" type="ORF">E1283_14680</name>
</gene>
<accession>A0A4R4TGH9</accession>
<feature type="transmembrane region" description="Helical" evidence="2">
    <location>
        <begin position="43"/>
        <end position="61"/>
    </location>
</feature>
<dbReference type="EMBL" id="SMKI01000134">
    <property type="protein sequence ID" value="TDC74744.1"/>
    <property type="molecule type" value="Genomic_DNA"/>
</dbReference>
<evidence type="ECO:0000256" key="2">
    <source>
        <dbReference type="SAM" id="Phobius"/>
    </source>
</evidence>
<evidence type="ECO:0000256" key="1">
    <source>
        <dbReference type="SAM" id="MobiDB-lite"/>
    </source>
</evidence>